<reference evidence="1 2" key="1">
    <citation type="submission" date="2023-07" db="EMBL/GenBank/DDBJ databases">
        <title>Genomic Encyclopedia of Type Strains, Phase IV (KMG-IV): sequencing the most valuable type-strain genomes for metagenomic binning, comparative biology and taxonomic classification.</title>
        <authorList>
            <person name="Goeker M."/>
        </authorList>
    </citation>
    <scope>NUCLEOTIDE SEQUENCE [LARGE SCALE GENOMIC DNA]</scope>
    <source>
        <strain evidence="1 2">DSM 45903</strain>
    </source>
</reference>
<proteinExistence type="predicted"/>
<evidence type="ECO:0000313" key="1">
    <source>
        <dbReference type="EMBL" id="MDR6224644.1"/>
    </source>
</evidence>
<accession>A0ABU1IIQ3</accession>
<dbReference type="RefSeq" id="WP_309862136.1">
    <property type="nucleotide sequence ID" value="NZ_JAVDQG010000001.1"/>
</dbReference>
<dbReference type="Proteomes" id="UP001185012">
    <property type="component" value="Unassembled WGS sequence"/>
</dbReference>
<name>A0ABU1IIQ3_9BACL</name>
<dbReference type="EMBL" id="JAVDQG010000001">
    <property type="protein sequence ID" value="MDR6224644.1"/>
    <property type="molecule type" value="Genomic_DNA"/>
</dbReference>
<sequence length="48" mass="5626">MPNRWGRPAFPLWHDRRRQTVGRSPTADQTYSIIVNQASMAVEWQRTG</sequence>
<protein>
    <submittedName>
        <fullName evidence="1">Uncharacterized protein</fullName>
    </submittedName>
</protein>
<keyword evidence="2" id="KW-1185">Reference proteome</keyword>
<comment type="caution">
    <text evidence="1">The sequence shown here is derived from an EMBL/GenBank/DDBJ whole genome shotgun (WGS) entry which is preliminary data.</text>
</comment>
<evidence type="ECO:0000313" key="2">
    <source>
        <dbReference type="Proteomes" id="UP001185012"/>
    </source>
</evidence>
<organism evidence="1 2">
    <name type="scientific">Desmospora profundinema</name>
    <dbReference type="NCBI Taxonomy" id="1571184"/>
    <lineage>
        <taxon>Bacteria</taxon>
        <taxon>Bacillati</taxon>
        <taxon>Bacillota</taxon>
        <taxon>Bacilli</taxon>
        <taxon>Bacillales</taxon>
        <taxon>Thermoactinomycetaceae</taxon>
        <taxon>Desmospora</taxon>
    </lineage>
</organism>
<gene>
    <name evidence="1" type="ORF">JOE21_000632</name>
</gene>